<gene>
    <name evidence="2" type="ORF">AVDCRST_MAG01-01-5304</name>
</gene>
<accession>A0A6J4R487</accession>
<evidence type="ECO:0000256" key="1">
    <source>
        <dbReference type="SAM" id="MobiDB-lite"/>
    </source>
</evidence>
<dbReference type="AlphaFoldDB" id="A0A6J4R487"/>
<name>A0A6J4R487_9ACTN</name>
<reference evidence="2" key="1">
    <citation type="submission" date="2020-02" db="EMBL/GenBank/DDBJ databases">
        <authorList>
            <person name="Meier V. D."/>
        </authorList>
    </citation>
    <scope>NUCLEOTIDE SEQUENCE</scope>
    <source>
        <strain evidence="2">AVDCRST_MAG01</strain>
    </source>
</reference>
<feature type="region of interest" description="Disordered" evidence="1">
    <location>
        <begin position="1"/>
        <end position="25"/>
    </location>
</feature>
<evidence type="ECO:0000313" key="2">
    <source>
        <dbReference type="EMBL" id="CAA9456818.1"/>
    </source>
</evidence>
<protein>
    <submittedName>
        <fullName evidence="2">Uncharacterized protein</fullName>
    </submittedName>
</protein>
<organism evidence="2">
    <name type="scientific">uncultured Rubrobacteraceae bacterium</name>
    <dbReference type="NCBI Taxonomy" id="349277"/>
    <lineage>
        <taxon>Bacteria</taxon>
        <taxon>Bacillati</taxon>
        <taxon>Actinomycetota</taxon>
        <taxon>Rubrobacteria</taxon>
        <taxon>Rubrobacterales</taxon>
        <taxon>Rubrobacteraceae</taxon>
        <taxon>environmental samples</taxon>
    </lineage>
</organism>
<feature type="compositionally biased region" description="Basic and acidic residues" evidence="1">
    <location>
        <begin position="1"/>
        <end position="11"/>
    </location>
</feature>
<sequence>MGSKESPKDPAESPSYGVEAAPEKPSCAPAGLIATPALPAARAADPAPRNVRKLLRVTPGETPALRSRFSFLIR</sequence>
<dbReference type="EMBL" id="CADCUW010000700">
    <property type="protein sequence ID" value="CAA9456818.1"/>
    <property type="molecule type" value="Genomic_DNA"/>
</dbReference>
<proteinExistence type="predicted"/>